<name>A0ABU1G454_9GAMM</name>
<dbReference type="Gene3D" id="1.25.40.10">
    <property type="entry name" value="Tetratricopeptide repeat domain"/>
    <property type="match status" value="2"/>
</dbReference>
<protein>
    <submittedName>
        <fullName evidence="2">Tetratricopeptide repeat protein</fullName>
    </submittedName>
</protein>
<dbReference type="RefSeq" id="WP_309653261.1">
    <property type="nucleotide sequence ID" value="NZ_JARWAK010000011.1"/>
</dbReference>
<reference evidence="2 3" key="1">
    <citation type="submission" date="2023-04" db="EMBL/GenBank/DDBJ databases">
        <title>A long-awaited taxogenomic arrangement of the family Halomonadaceae.</title>
        <authorList>
            <person name="De La Haba R."/>
            <person name="Chuvochina M."/>
            <person name="Wittouck S."/>
            <person name="Arahal D.R."/>
            <person name="Sanchez-Porro C."/>
            <person name="Hugenholtz P."/>
            <person name="Ventosa A."/>
        </authorList>
    </citation>
    <scope>NUCLEOTIDE SEQUENCE [LARGE SCALE GENOMIC DNA]</scope>
    <source>
        <strain evidence="2 3">DSM 23530</strain>
    </source>
</reference>
<evidence type="ECO:0000256" key="1">
    <source>
        <dbReference type="SAM" id="SignalP"/>
    </source>
</evidence>
<dbReference type="InterPro" id="IPR044624">
    <property type="entry name" value="Mbb1-like"/>
</dbReference>
<dbReference type="Proteomes" id="UP001264519">
    <property type="component" value="Unassembled WGS sequence"/>
</dbReference>
<keyword evidence="3" id="KW-1185">Reference proteome</keyword>
<dbReference type="PANTHER" id="PTHR44917">
    <property type="entry name" value="PROTEIN HIGH CHLOROPHYLL FLUORESCENT 107"/>
    <property type="match status" value="1"/>
</dbReference>
<feature type="signal peptide" evidence="1">
    <location>
        <begin position="1"/>
        <end position="29"/>
    </location>
</feature>
<dbReference type="PROSITE" id="PS51257">
    <property type="entry name" value="PROKAR_LIPOPROTEIN"/>
    <property type="match status" value="1"/>
</dbReference>
<dbReference type="SMART" id="SM00028">
    <property type="entry name" value="TPR"/>
    <property type="match status" value="4"/>
</dbReference>
<sequence length="574" mass="62637">MTPPRRRPLAILALAFALGGCQTPSFVDAPPPADPLAGAPPITRGLDAEGLSTLLTAEIAGQRGDYRRATRDYLAVAERYRAPALAERAALAARFDEDTGLLEEAARRWQALAPDSEAPARLRASLAVQRGDWPTALEQRLALDGGEHDGALLTLVESALEAGTPPAPMLRRLRAHLAGGEAGLEPALATALLEVAAGEPRAARRRLETLTDEHGDRASLWRVRGELALQTQAPERAREAARQGLATAPGDPRLMLLLARAEIRLGRLEAAQASTDALLDDHGDRPGLRLALSRLYLEEGAPEAARRLLLPLAGADDAPSAAFLLLGGIAEQQGEVDNALLYYRQVPEGENFLLARLRAARMLIEDDRLLDARSFLRLQRLRHPDAASELIGLEVELLDEAGATAEADALLDSRLDRHPDDARLRYLRAMRAYQDGDLAGLEADLRAIIARDPDNANALNALGYTLADEDIEGRLDEARELIERAHALAPDNPAILDSLGWVRYRQGDPEAALPWLERAWEAMPDQEVAAHLIEVLWILGERERARELAADALERFDRRPRIDELLERLPALAP</sequence>
<dbReference type="Pfam" id="PF13432">
    <property type="entry name" value="TPR_16"/>
    <property type="match status" value="2"/>
</dbReference>
<proteinExistence type="predicted"/>
<dbReference type="InterPro" id="IPR019734">
    <property type="entry name" value="TPR_rpt"/>
</dbReference>
<evidence type="ECO:0000313" key="2">
    <source>
        <dbReference type="EMBL" id="MDR5867669.1"/>
    </source>
</evidence>
<evidence type="ECO:0000313" key="3">
    <source>
        <dbReference type="Proteomes" id="UP001264519"/>
    </source>
</evidence>
<organism evidence="2 3">
    <name type="scientific">Halomonas koreensis</name>
    <dbReference type="NCBI Taxonomy" id="245385"/>
    <lineage>
        <taxon>Bacteria</taxon>
        <taxon>Pseudomonadati</taxon>
        <taxon>Pseudomonadota</taxon>
        <taxon>Gammaproteobacteria</taxon>
        <taxon>Oceanospirillales</taxon>
        <taxon>Halomonadaceae</taxon>
        <taxon>Halomonas</taxon>
    </lineage>
</organism>
<dbReference type="InterPro" id="IPR011990">
    <property type="entry name" value="TPR-like_helical_dom_sf"/>
</dbReference>
<gene>
    <name evidence="2" type="ORF">QC818_12785</name>
</gene>
<feature type="chain" id="PRO_5045331114" evidence="1">
    <location>
        <begin position="30"/>
        <end position="574"/>
    </location>
</feature>
<dbReference type="Pfam" id="PF13424">
    <property type="entry name" value="TPR_12"/>
    <property type="match status" value="1"/>
</dbReference>
<comment type="caution">
    <text evidence="2">The sequence shown here is derived from an EMBL/GenBank/DDBJ whole genome shotgun (WGS) entry which is preliminary data.</text>
</comment>
<dbReference type="SUPFAM" id="SSF48452">
    <property type="entry name" value="TPR-like"/>
    <property type="match status" value="2"/>
</dbReference>
<accession>A0ABU1G454</accession>
<dbReference type="EMBL" id="JARWAK010000011">
    <property type="protein sequence ID" value="MDR5867669.1"/>
    <property type="molecule type" value="Genomic_DNA"/>
</dbReference>
<dbReference type="PANTHER" id="PTHR44917:SF1">
    <property type="entry name" value="PROTEIN HIGH CHLOROPHYLL FLUORESCENT 107"/>
    <property type="match status" value="1"/>
</dbReference>
<keyword evidence="1" id="KW-0732">Signal</keyword>